<accession>A0ABN3BXM3</accession>
<evidence type="ECO:0000313" key="2">
    <source>
        <dbReference type="Proteomes" id="UP001500432"/>
    </source>
</evidence>
<dbReference type="Pfam" id="PF13376">
    <property type="entry name" value="OmdA"/>
    <property type="match status" value="1"/>
</dbReference>
<name>A0ABN3BXM3_9MICC</name>
<keyword evidence="2" id="KW-1185">Reference proteome</keyword>
<protein>
    <submittedName>
        <fullName evidence="1">YdeI/OmpD-associated family protein</fullName>
    </submittedName>
</protein>
<dbReference type="EMBL" id="BAAAQW010000007">
    <property type="protein sequence ID" value="GAA2201576.1"/>
    <property type="molecule type" value="Genomic_DNA"/>
</dbReference>
<organism evidence="1 2">
    <name type="scientific">Sinomonas flava</name>
    <dbReference type="NCBI Taxonomy" id="496857"/>
    <lineage>
        <taxon>Bacteria</taxon>
        <taxon>Bacillati</taxon>
        <taxon>Actinomycetota</taxon>
        <taxon>Actinomycetes</taxon>
        <taxon>Micrococcales</taxon>
        <taxon>Micrococcaceae</taxon>
        <taxon>Sinomonas</taxon>
    </lineage>
</organism>
<sequence length="196" mass="21393">MAPELPELLVADAAAWHVWLAAHHAESPGVWLVLTKKGGTVTALQYEDAVLEALCYGWIDGQLRARDAASSAIRFTPRRKGSRWSRSNVERVARLEAEGRMTAAGRAAVDAAKADGRWEAAYGGAATAEVPDDLAAAIAAVPEAQAMFDVLTSTNRFALVYRVTDVKRPETRARKVAEFVAMLARHETPYPQKRRP</sequence>
<proteinExistence type="predicted"/>
<gene>
    <name evidence="1" type="ORF">GCM10009849_26540</name>
</gene>
<evidence type="ECO:0000313" key="1">
    <source>
        <dbReference type="EMBL" id="GAA2201576.1"/>
    </source>
</evidence>
<reference evidence="1 2" key="1">
    <citation type="journal article" date="2019" name="Int. J. Syst. Evol. Microbiol.">
        <title>The Global Catalogue of Microorganisms (GCM) 10K type strain sequencing project: providing services to taxonomists for standard genome sequencing and annotation.</title>
        <authorList>
            <consortium name="The Broad Institute Genomics Platform"/>
            <consortium name="The Broad Institute Genome Sequencing Center for Infectious Disease"/>
            <person name="Wu L."/>
            <person name="Ma J."/>
        </authorList>
    </citation>
    <scope>NUCLEOTIDE SEQUENCE [LARGE SCALE GENOMIC DNA]</scope>
    <source>
        <strain evidence="1 2">JCM 16034</strain>
    </source>
</reference>
<comment type="caution">
    <text evidence="1">The sequence shown here is derived from an EMBL/GenBank/DDBJ whole genome shotgun (WGS) entry which is preliminary data.</text>
</comment>
<dbReference type="RefSeq" id="WP_344300234.1">
    <property type="nucleotide sequence ID" value="NZ_BAAAQW010000007.1"/>
</dbReference>
<dbReference type="Proteomes" id="UP001500432">
    <property type="component" value="Unassembled WGS sequence"/>
</dbReference>